<evidence type="ECO:0000256" key="2">
    <source>
        <dbReference type="ARBA" id="ARBA00022618"/>
    </source>
</evidence>
<protein>
    <submittedName>
        <fullName evidence="6">Anaphase-promoting complex subunit 1</fullName>
    </submittedName>
</protein>
<keyword evidence="4" id="KW-0131">Cell cycle</keyword>
<dbReference type="InterPro" id="IPR024990">
    <property type="entry name" value="Apc1"/>
</dbReference>
<organism evidence="6 7">
    <name type="scientific">Cryomyces antarcticus</name>
    <dbReference type="NCBI Taxonomy" id="329879"/>
    <lineage>
        <taxon>Eukaryota</taxon>
        <taxon>Fungi</taxon>
        <taxon>Dikarya</taxon>
        <taxon>Ascomycota</taxon>
        <taxon>Pezizomycotina</taxon>
        <taxon>Dothideomycetes</taxon>
        <taxon>Dothideomycetes incertae sedis</taxon>
        <taxon>Cryomyces</taxon>
    </lineage>
</organism>
<name>A0ABR0M4L8_9PEZI</name>
<dbReference type="InterPro" id="IPR011989">
    <property type="entry name" value="ARM-like"/>
</dbReference>
<proteinExistence type="inferred from homology"/>
<keyword evidence="3" id="KW-0498">Mitosis</keyword>
<evidence type="ECO:0000256" key="1">
    <source>
        <dbReference type="ARBA" id="ARBA00010547"/>
    </source>
</evidence>
<comment type="caution">
    <text evidence="6">The sequence shown here is derived from an EMBL/GenBank/DDBJ whole genome shotgun (WGS) entry which is preliminary data.</text>
</comment>
<feature type="transmembrane region" description="Helical" evidence="5">
    <location>
        <begin position="330"/>
        <end position="350"/>
    </location>
</feature>
<sequence length="381" mass="42619">TSDELPRAPEAERYAITRLRFKDDQRYAEAARILRPLGTQIAECPPLPDWSEAEHLEYQKRVMQWVIIRTIALAPGQSMLNYESRRPLLTEKFPLTGFSTSCIMKPMDNTVSADRSHFTEEKFCWAFFNAGVSAGLSISRHAEGIDTSWILFNKPAEPRNRHAGLLLALGLNGHLRSIAKWVAFKYLTPKHTMTSIGLLLGMSASYLGTMDTLVTRLLSVHVTRLLPPGAAELNLTPSTQTAGLMGIGLLYYNTQHRRMSEVMLSEIEHVDIDASFESVDTLRDESYRLAAGFALGFINLGKGKDLRGLHDMRLVERLLSVAIRPKAVNVVHILEQATAGAIIAIALIFLKTNDEALARKIATPLFLPEFDHIRPDMCLLR</sequence>
<evidence type="ECO:0000256" key="3">
    <source>
        <dbReference type="ARBA" id="ARBA00022776"/>
    </source>
</evidence>
<keyword evidence="7" id="KW-1185">Reference proteome</keyword>
<reference evidence="6 7" key="1">
    <citation type="submission" date="2023-08" db="EMBL/GenBank/DDBJ databases">
        <title>Black Yeasts Isolated from many extreme environments.</title>
        <authorList>
            <person name="Coleine C."/>
            <person name="Stajich J.E."/>
            <person name="Selbmann L."/>
        </authorList>
    </citation>
    <scope>NUCLEOTIDE SEQUENCE [LARGE SCALE GENOMIC DNA]</scope>
    <source>
        <strain evidence="6 7">CCFEE 536</strain>
    </source>
</reference>
<dbReference type="Proteomes" id="UP001357485">
    <property type="component" value="Unassembled WGS sequence"/>
</dbReference>
<dbReference type="PANTHER" id="PTHR12827">
    <property type="entry name" value="MEIOTIC CHECKPOINT REGULATOR TSG24 FAMILY MEMBER"/>
    <property type="match status" value="1"/>
</dbReference>
<evidence type="ECO:0000256" key="4">
    <source>
        <dbReference type="ARBA" id="ARBA00023306"/>
    </source>
</evidence>
<dbReference type="PANTHER" id="PTHR12827:SF3">
    <property type="entry name" value="ANAPHASE-PROMOTING COMPLEX SUBUNIT 1"/>
    <property type="match status" value="1"/>
</dbReference>
<comment type="similarity">
    <text evidence="1">Belongs to the APC1 family.</text>
</comment>
<feature type="non-terminal residue" evidence="6">
    <location>
        <position position="381"/>
    </location>
</feature>
<evidence type="ECO:0000313" key="7">
    <source>
        <dbReference type="Proteomes" id="UP001357485"/>
    </source>
</evidence>
<evidence type="ECO:0000313" key="6">
    <source>
        <dbReference type="EMBL" id="KAK5281050.1"/>
    </source>
</evidence>
<keyword evidence="5" id="KW-0472">Membrane</keyword>
<accession>A0ABR0M4L8</accession>
<dbReference type="Gene3D" id="1.25.10.10">
    <property type="entry name" value="Leucine-rich Repeat Variant"/>
    <property type="match status" value="1"/>
</dbReference>
<keyword evidence="5" id="KW-1133">Transmembrane helix</keyword>
<feature type="non-terminal residue" evidence="6">
    <location>
        <position position="1"/>
    </location>
</feature>
<keyword evidence="5" id="KW-0812">Transmembrane</keyword>
<dbReference type="EMBL" id="JAVRRA010001236">
    <property type="protein sequence ID" value="KAK5281050.1"/>
    <property type="molecule type" value="Genomic_DNA"/>
</dbReference>
<keyword evidence="2" id="KW-0132">Cell division</keyword>
<gene>
    <name evidence="6" type="primary">APC1_3</name>
    <name evidence="6" type="ORF">LTR16_006526</name>
</gene>
<evidence type="ECO:0000256" key="5">
    <source>
        <dbReference type="SAM" id="Phobius"/>
    </source>
</evidence>